<dbReference type="KEGG" id="orp:MOP44_25355"/>
<dbReference type="RefSeq" id="WP_260793347.1">
    <property type="nucleotide sequence ID" value="NZ_CP093313.1"/>
</dbReference>
<protein>
    <recommendedName>
        <fullName evidence="1">Urocanase Rossmann-like domain-containing protein</fullName>
    </recommendedName>
</protein>
<sequence>MPIPVSIDPALQAELQAVYAYYAVLASDLDPESGLGGKLLYAGELDQEGARLVRAANIAGAASLSAASDTQAQRSAIRDGIVDFLVTSLDEALRILKNELRKHNGVSVAVSASHAQLVAEMTERGVLPDLLRESDAVAAFVSQGAQLVHATAPPVGHSLVTAQSPSAELEQRALALIPAGDHAARRWLRLAHRYLGPQARRIRSVPCDSSIAAELARP</sequence>
<dbReference type="Pfam" id="PF01175">
    <property type="entry name" value="Urocanase"/>
    <property type="match status" value="1"/>
</dbReference>
<name>A0A9J7BMZ2_9BACT</name>
<reference evidence="2" key="1">
    <citation type="submission" date="2021-04" db="EMBL/GenBank/DDBJ databases">
        <title>Phylogenetic analysis of Acidobacteriaceae.</title>
        <authorList>
            <person name="Qiu L."/>
            <person name="Zhang Q."/>
        </authorList>
    </citation>
    <scope>NUCLEOTIDE SEQUENCE</scope>
    <source>
        <strain evidence="2">DSM 25168</strain>
    </source>
</reference>
<dbReference type="AlphaFoldDB" id="A0A9J7BMZ2"/>
<dbReference type="InterPro" id="IPR038364">
    <property type="entry name" value="Urocanase_central_sf"/>
</dbReference>
<accession>A0A9J7BMZ2</accession>
<evidence type="ECO:0000313" key="2">
    <source>
        <dbReference type="EMBL" id="UWZ83873.1"/>
    </source>
</evidence>
<feature type="domain" description="Urocanase Rossmann-like" evidence="1">
    <location>
        <begin position="35"/>
        <end position="133"/>
    </location>
</feature>
<keyword evidence="3" id="KW-1185">Reference proteome</keyword>
<dbReference type="InterPro" id="IPR036190">
    <property type="entry name" value="Urocanase_sf"/>
</dbReference>
<dbReference type="Proteomes" id="UP001059380">
    <property type="component" value="Chromosome"/>
</dbReference>
<proteinExistence type="predicted"/>
<evidence type="ECO:0000313" key="3">
    <source>
        <dbReference type="Proteomes" id="UP001059380"/>
    </source>
</evidence>
<dbReference type="EMBL" id="CP093313">
    <property type="protein sequence ID" value="UWZ83873.1"/>
    <property type="molecule type" value="Genomic_DNA"/>
</dbReference>
<dbReference type="Gene3D" id="3.40.50.10730">
    <property type="entry name" value="Urocanase like domains"/>
    <property type="match status" value="1"/>
</dbReference>
<gene>
    <name evidence="2" type="ORF">MOP44_25355</name>
</gene>
<organism evidence="2 3">
    <name type="scientific">Occallatibacter riparius</name>
    <dbReference type="NCBI Taxonomy" id="1002689"/>
    <lineage>
        <taxon>Bacteria</taxon>
        <taxon>Pseudomonadati</taxon>
        <taxon>Acidobacteriota</taxon>
        <taxon>Terriglobia</taxon>
        <taxon>Terriglobales</taxon>
        <taxon>Acidobacteriaceae</taxon>
        <taxon>Occallatibacter</taxon>
    </lineage>
</organism>
<dbReference type="SUPFAM" id="SSF111326">
    <property type="entry name" value="Urocanase"/>
    <property type="match status" value="1"/>
</dbReference>
<dbReference type="InterPro" id="IPR035085">
    <property type="entry name" value="Urocanase_Rossmann-like"/>
</dbReference>
<evidence type="ECO:0000259" key="1">
    <source>
        <dbReference type="Pfam" id="PF01175"/>
    </source>
</evidence>